<organism evidence="1 2">
    <name type="scientific">Taklimakanibacter albus</name>
    <dbReference type="NCBI Taxonomy" id="2800327"/>
    <lineage>
        <taxon>Bacteria</taxon>
        <taxon>Pseudomonadati</taxon>
        <taxon>Pseudomonadota</taxon>
        <taxon>Alphaproteobacteria</taxon>
        <taxon>Hyphomicrobiales</taxon>
        <taxon>Aestuariivirgaceae</taxon>
        <taxon>Taklimakanibacter</taxon>
    </lineage>
</organism>
<dbReference type="EMBL" id="JAENHL010000003">
    <property type="protein sequence ID" value="MBK1864846.1"/>
    <property type="molecule type" value="Genomic_DNA"/>
</dbReference>
<protein>
    <submittedName>
        <fullName evidence="1">Alpha/beta hydrolase</fullName>
    </submittedName>
</protein>
<evidence type="ECO:0000313" key="1">
    <source>
        <dbReference type="EMBL" id="MBK1864846.1"/>
    </source>
</evidence>
<keyword evidence="1" id="KW-0378">Hydrolase</keyword>
<comment type="caution">
    <text evidence="1">The sequence shown here is derived from an EMBL/GenBank/DDBJ whole genome shotgun (WGS) entry which is preliminary data.</text>
</comment>
<keyword evidence="2" id="KW-1185">Reference proteome</keyword>
<name>A0ACC5QX96_9HYPH</name>
<dbReference type="Proteomes" id="UP000616151">
    <property type="component" value="Unassembled WGS sequence"/>
</dbReference>
<proteinExistence type="predicted"/>
<evidence type="ECO:0000313" key="2">
    <source>
        <dbReference type="Proteomes" id="UP000616151"/>
    </source>
</evidence>
<sequence length="256" mass="27228">MTPTFIDTPQGRLAVYEKGQGAGLPVLFLHADSGRARQWDEVLERIGAERPVIGLDSRGSGASAEAKDGDYSYDGRAADIDAVAKARKLERFVIVAHSGSGAAALIYAARHPGRVAGLFLLDPATDPRAFPQAVRDGIVSGLEGPQSLDFQKQFYATIAGGNTKTQARVLADCETVAPAARLGFGKAFAAWNPEPALDAWTGPIFILSSEASDNPAALYRLRPDIPHEVVKGTGHWLQLDAPDIVADAIRRFIAGI</sequence>
<accession>A0ACC5QX96</accession>
<gene>
    <name evidence="1" type="ORF">JHL16_00645</name>
</gene>
<reference evidence="1" key="1">
    <citation type="submission" date="2021-01" db="EMBL/GenBank/DDBJ databases">
        <authorList>
            <person name="Sun Q."/>
        </authorList>
    </citation>
    <scope>NUCLEOTIDE SEQUENCE</scope>
    <source>
        <strain evidence="1">YIM B02566</strain>
    </source>
</reference>